<dbReference type="AlphaFoldDB" id="A0AAV0FS03"/>
<organism evidence="2 3">
    <name type="scientific">Cuscuta epithymum</name>
    <dbReference type="NCBI Taxonomy" id="186058"/>
    <lineage>
        <taxon>Eukaryota</taxon>
        <taxon>Viridiplantae</taxon>
        <taxon>Streptophyta</taxon>
        <taxon>Embryophyta</taxon>
        <taxon>Tracheophyta</taxon>
        <taxon>Spermatophyta</taxon>
        <taxon>Magnoliopsida</taxon>
        <taxon>eudicotyledons</taxon>
        <taxon>Gunneridae</taxon>
        <taxon>Pentapetalae</taxon>
        <taxon>asterids</taxon>
        <taxon>lamiids</taxon>
        <taxon>Solanales</taxon>
        <taxon>Convolvulaceae</taxon>
        <taxon>Cuscuteae</taxon>
        <taxon>Cuscuta</taxon>
        <taxon>Cuscuta subgen. Cuscuta</taxon>
    </lineage>
</organism>
<sequence>MSAEGHTRAEEFTHDSPSVATTQDADDEGSGSKAEDDNDDDDEDDNNANAKGKKVEKARTKKGRLIIRLSRATTQEQSHQIKDTRGNIISETRSKLLLQLQCPRCWEIFLDEGTMKLVPSLEIVVWITVQSSLRITLK</sequence>
<protein>
    <submittedName>
        <fullName evidence="2">Uncharacterized protein</fullName>
    </submittedName>
</protein>
<reference evidence="2" key="1">
    <citation type="submission" date="2022-07" db="EMBL/GenBank/DDBJ databases">
        <authorList>
            <person name="Macas J."/>
            <person name="Novak P."/>
            <person name="Neumann P."/>
        </authorList>
    </citation>
    <scope>NUCLEOTIDE SEQUENCE</scope>
</reference>
<evidence type="ECO:0000313" key="3">
    <source>
        <dbReference type="Proteomes" id="UP001152523"/>
    </source>
</evidence>
<keyword evidence="3" id="KW-1185">Reference proteome</keyword>
<dbReference type="EMBL" id="CAMAPF010001009">
    <property type="protein sequence ID" value="CAH9138372.1"/>
    <property type="molecule type" value="Genomic_DNA"/>
</dbReference>
<evidence type="ECO:0000256" key="1">
    <source>
        <dbReference type="SAM" id="MobiDB-lite"/>
    </source>
</evidence>
<accession>A0AAV0FS03</accession>
<name>A0AAV0FS03_9ASTE</name>
<evidence type="ECO:0000313" key="2">
    <source>
        <dbReference type="EMBL" id="CAH9138372.1"/>
    </source>
</evidence>
<feature type="compositionally biased region" description="Acidic residues" evidence="1">
    <location>
        <begin position="36"/>
        <end position="46"/>
    </location>
</feature>
<gene>
    <name evidence="2" type="ORF">CEPIT_LOCUS36751</name>
</gene>
<dbReference type="Proteomes" id="UP001152523">
    <property type="component" value="Unassembled WGS sequence"/>
</dbReference>
<feature type="region of interest" description="Disordered" evidence="1">
    <location>
        <begin position="1"/>
        <end position="58"/>
    </location>
</feature>
<comment type="caution">
    <text evidence="2">The sequence shown here is derived from an EMBL/GenBank/DDBJ whole genome shotgun (WGS) entry which is preliminary data.</text>
</comment>
<proteinExistence type="predicted"/>
<feature type="compositionally biased region" description="Basic and acidic residues" evidence="1">
    <location>
        <begin position="1"/>
        <end position="14"/>
    </location>
</feature>